<proteinExistence type="predicted"/>
<evidence type="ECO:0008006" key="3">
    <source>
        <dbReference type="Google" id="ProtNLM"/>
    </source>
</evidence>
<dbReference type="InterPro" id="IPR052343">
    <property type="entry name" value="Retrotransposon-Effector_Assoc"/>
</dbReference>
<dbReference type="OrthoDB" id="684496at2759"/>
<dbReference type="InterPro" id="IPR043502">
    <property type="entry name" value="DNA/RNA_pol_sf"/>
</dbReference>
<dbReference type="Proteomes" id="UP000829196">
    <property type="component" value="Unassembled WGS sequence"/>
</dbReference>
<dbReference type="SUPFAM" id="SSF56219">
    <property type="entry name" value="DNase I-like"/>
    <property type="match status" value="1"/>
</dbReference>
<dbReference type="AlphaFoldDB" id="A0A8T3B392"/>
<reference evidence="1" key="1">
    <citation type="journal article" date="2022" name="Front. Genet.">
        <title>Chromosome-Scale Assembly of the Dendrobium nobile Genome Provides Insights Into the Molecular Mechanism of the Biosynthesis of the Medicinal Active Ingredient of Dendrobium.</title>
        <authorList>
            <person name="Xu Q."/>
            <person name="Niu S.-C."/>
            <person name="Li K.-L."/>
            <person name="Zheng P.-J."/>
            <person name="Zhang X.-J."/>
            <person name="Jia Y."/>
            <person name="Liu Y."/>
            <person name="Niu Y.-X."/>
            <person name="Yu L.-H."/>
            <person name="Chen D.-F."/>
            <person name="Zhang G.-Q."/>
        </authorList>
    </citation>
    <scope>NUCLEOTIDE SEQUENCE</scope>
    <source>
        <tissue evidence="1">Leaf</tissue>
    </source>
</reference>
<dbReference type="SUPFAM" id="SSF56672">
    <property type="entry name" value="DNA/RNA polymerases"/>
    <property type="match status" value="1"/>
</dbReference>
<sequence length="406" mass="46960">MIMACSLMDIGYSGNRFTWHRGHLWQRLDRVLFNNSWVNTFNLTKVEHLSRTLSDHSSLLINIKNNPTSFPTQFRFQNMWLLHDSFLDVVQVNWNAPVYPDNSISGMNRLWLKLKRLKLVLNWWNHKVFKNLFSNILIAETKINNIEDLCQYNRSEANMGILKEAKGELSKLQIQEETFWKQKAAAKHLVEGNNNTKYFHSLVNKKCSINYIHKIARANGSFTKDKDEISSMAVNFFHSHLNKAFIPYTNVDPSIIPNVITFEDNANLSKVPLMEEIKGILFNMKVDSAAGPDGYTTKFFQTTWSIIANDVFHAVKDFFNGSPIPKFFTSTTIILIPKNPAVNLWNDFRPISLCTMFYKLISKLMMSRLYVLLPKIISPFQMGFVKGRAIAENILLAQKFCQDLDI</sequence>
<gene>
    <name evidence="1" type="ORF">KFK09_014502</name>
</gene>
<evidence type="ECO:0000313" key="2">
    <source>
        <dbReference type="Proteomes" id="UP000829196"/>
    </source>
</evidence>
<dbReference type="InterPro" id="IPR036691">
    <property type="entry name" value="Endo/exonu/phosph_ase_sf"/>
</dbReference>
<dbReference type="PANTHER" id="PTHR46890">
    <property type="entry name" value="NON-LTR RETROLELEMENT REVERSE TRANSCRIPTASE-LIKE PROTEIN-RELATED"/>
    <property type="match status" value="1"/>
</dbReference>
<evidence type="ECO:0000313" key="1">
    <source>
        <dbReference type="EMBL" id="KAI0503568.1"/>
    </source>
</evidence>
<name>A0A8T3B392_DENNO</name>
<accession>A0A8T3B392</accession>
<dbReference type="EMBL" id="JAGYWB010000011">
    <property type="protein sequence ID" value="KAI0503568.1"/>
    <property type="molecule type" value="Genomic_DNA"/>
</dbReference>
<comment type="caution">
    <text evidence="1">The sequence shown here is derived from an EMBL/GenBank/DDBJ whole genome shotgun (WGS) entry which is preliminary data.</text>
</comment>
<dbReference type="SMR" id="A0A8T3B392"/>
<organism evidence="1 2">
    <name type="scientific">Dendrobium nobile</name>
    <name type="common">Orchid</name>
    <dbReference type="NCBI Taxonomy" id="94219"/>
    <lineage>
        <taxon>Eukaryota</taxon>
        <taxon>Viridiplantae</taxon>
        <taxon>Streptophyta</taxon>
        <taxon>Embryophyta</taxon>
        <taxon>Tracheophyta</taxon>
        <taxon>Spermatophyta</taxon>
        <taxon>Magnoliopsida</taxon>
        <taxon>Liliopsida</taxon>
        <taxon>Asparagales</taxon>
        <taxon>Orchidaceae</taxon>
        <taxon>Epidendroideae</taxon>
        <taxon>Malaxideae</taxon>
        <taxon>Dendrobiinae</taxon>
        <taxon>Dendrobium</taxon>
    </lineage>
</organism>
<keyword evidence="2" id="KW-1185">Reference proteome</keyword>
<dbReference type="PANTHER" id="PTHR46890:SF48">
    <property type="entry name" value="RNA-DIRECTED DNA POLYMERASE"/>
    <property type="match status" value="1"/>
</dbReference>
<protein>
    <recommendedName>
        <fullName evidence="3">Reverse transcriptase domain-containing protein</fullName>
    </recommendedName>
</protein>